<evidence type="ECO:0000313" key="2">
    <source>
        <dbReference type="Proteomes" id="UP001550739"/>
    </source>
</evidence>
<gene>
    <name evidence="1" type="ORF">AB0E89_14855</name>
</gene>
<name>A0ABV2ZH19_9ACTN</name>
<evidence type="ECO:0000313" key="1">
    <source>
        <dbReference type="EMBL" id="MEU3781844.1"/>
    </source>
</evidence>
<proteinExistence type="predicted"/>
<organism evidence="1 2">
    <name type="scientific">Streptomyces sp. 900129855</name>
    <dbReference type="NCBI Taxonomy" id="3155129"/>
    <lineage>
        <taxon>Bacteria</taxon>
        <taxon>Bacillati</taxon>
        <taxon>Actinomycetota</taxon>
        <taxon>Actinomycetes</taxon>
        <taxon>Kitasatosporales</taxon>
        <taxon>Streptomycetaceae</taxon>
        <taxon>Streptomyces</taxon>
    </lineage>
</organism>
<protein>
    <submittedName>
        <fullName evidence="1">Uncharacterized protein</fullName>
    </submittedName>
</protein>
<accession>A0ABV2ZH19</accession>
<reference evidence="1 2" key="1">
    <citation type="submission" date="2024-06" db="EMBL/GenBank/DDBJ databases">
        <title>The Natural Products Discovery Center: Release of the First 8490 Sequenced Strains for Exploring Actinobacteria Biosynthetic Diversity.</title>
        <authorList>
            <person name="Kalkreuter E."/>
            <person name="Kautsar S.A."/>
            <person name="Yang D."/>
            <person name="Bader C.D."/>
            <person name="Teijaro C.N."/>
            <person name="Fluegel L."/>
            <person name="Davis C.M."/>
            <person name="Simpson J.R."/>
            <person name="Lauterbach L."/>
            <person name="Steele A.D."/>
            <person name="Gui C."/>
            <person name="Meng S."/>
            <person name="Li G."/>
            <person name="Viehrig K."/>
            <person name="Ye F."/>
            <person name="Su P."/>
            <person name="Kiefer A.F."/>
            <person name="Nichols A."/>
            <person name="Cepeda A.J."/>
            <person name="Yan W."/>
            <person name="Fan B."/>
            <person name="Jiang Y."/>
            <person name="Adhikari A."/>
            <person name="Zheng C.-J."/>
            <person name="Schuster L."/>
            <person name="Cowan T.M."/>
            <person name="Smanski M.J."/>
            <person name="Chevrette M.G."/>
            <person name="De Carvalho L.P.S."/>
            <person name="Shen B."/>
        </authorList>
    </citation>
    <scope>NUCLEOTIDE SEQUENCE [LARGE SCALE GENOMIC DNA]</scope>
    <source>
        <strain evidence="1 2">NPDC033843</strain>
    </source>
</reference>
<dbReference type="Proteomes" id="UP001550739">
    <property type="component" value="Unassembled WGS sequence"/>
</dbReference>
<dbReference type="EMBL" id="JBEZVE010000007">
    <property type="protein sequence ID" value="MEU3781844.1"/>
    <property type="molecule type" value="Genomic_DNA"/>
</dbReference>
<dbReference type="RefSeq" id="WP_334582114.1">
    <property type="nucleotide sequence ID" value="NZ_JBEZVE010000007.1"/>
</dbReference>
<keyword evidence="2" id="KW-1185">Reference proteome</keyword>
<sequence>MPRPPGCLTPDGLDPALADEGLIAALRRMLHMRRGFRRHSAHLGAISLVAVPTPVQA</sequence>
<comment type="caution">
    <text evidence="1">The sequence shown here is derived from an EMBL/GenBank/DDBJ whole genome shotgun (WGS) entry which is preliminary data.</text>
</comment>